<protein>
    <submittedName>
        <fullName evidence="1">Uncharacterized protein</fullName>
    </submittedName>
</protein>
<dbReference type="EMBL" id="CAXIEN010000274">
    <property type="protein sequence ID" value="CAL1291094.1"/>
    <property type="molecule type" value="Genomic_DNA"/>
</dbReference>
<proteinExistence type="predicted"/>
<sequence length="223" mass="26005">MQPIGYVSDLRVNNQLSVRFRAVGSWSRVTAVRAQRNPEHLKTFVANRVVIIQECTEFNQWHHVPSEQNPADIISRGLDPEKIPQSDMWWFGPSFLKERVVNFPDECKDLRNSELYKRELKDNQWDSVHFTEDQFENHRADNRLLLKQTAVPSIFSHRLPQNSRKPSKYVLLKDSVKASFSVDFSMGDENVPDRLLEEDEITFSIDECSVNEAKKKSEILKES</sequence>
<dbReference type="PANTHER" id="PTHR22955:SF77">
    <property type="entry name" value="ASPARTIC PUTATIVE DOMAIN-CONTAINING PROTEIN-RELATED"/>
    <property type="match status" value="1"/>
</dbReference>
<gene>
    <name evidence="1" type="ORF">LARSCL_LOCUS16889</name>
</gene>
<evidence type="ECO:0000313" key="1">
    <source>
        <dbReference type="EMBL" id="CAL1291094.1"/>
    </source>
</evidence>
<dbReference type="AlphaFoldDB" id="A0AAV2B6M3"/>
<reference evidence="1 2" key="1">
    <citation type="submission" date="2024-04" db="EMBL/GenBank/DDBJ databases">
        <authorList>
            <person name="Rising A."/>
            <person name="Reimegard J."/>
            <person name="Sonavane S."/>
            <person name="Akerstrom W."/>
            <person name="Nylinder S."/>
            <person name="Hedman E."/>
            <person name="Kallberg Y."/>
        </authorList>
    </citation>
    <scope>NUCLEOTIDE SEQUENCE [LARGE SCALE GENOMIC DNA]</scope>
</reference>
<name>A0AAV2B6M3_9ARAC</name>
<evidence type="ECO:0000313" key="2">
    <source>
        <dbReference type="Proteomes" id="UP001497382"/>
    </source>
</evidence>
<dbReference type="Proteomes" id="UP001497382">
    <property type="component" value="Unassembled WGS sequence"/>
</dbReference>
<keyword evidence="2" id="KW-1185">Reference proteome</keyword>
<organism evidence="1 2">
    <name type="scientific">Larinioides sclopetarius</name>
    <dbReference type="NCBI Taxonomy" id="280406"/>
    <lineage>
        <taxon>Eukaryota</taxon>
        <taxon>Metazoa</taxon>
        <taxon>Ecdysozoa</taxon>
        <taxon>Arthropoda</taxon>
        <taxon>Chelicerata</taxon>
        <taxon>Arachnida</taxon>
        <taxon>Araneae</taxon>
        <taxon>Araneomorphae</taxon>
        <taxon>Entelegynae</taxon>
        <taxon>Araneoidea</taxon>
        <taxon>Araneidae</taxon>
        <taxon>Larinioides</taxon>
    </lineage>
</organism>
<comment type="caution">
    <text evidence="1">The sequence shown here is derived from an EMBL/GenBank/DDBJ whole genome shotgun (WGS) entry which is preliminary data.</text>
</comment>
<accession>A0AAV2B6M3</accession>
<dbReference type="PANTHER" id="PTHR22955">
    <property type="entry name" value="RETROTRANSPOSON"/>
    <property type="match status" value="1"/>
</dbReference>